<dbReference type="EMBL" id="CM007905">
    <property type="protein sequence ID" value="OTF90332.1"/>
    <property type="molecule type" value="Genomic_DNA"/>
</dbReference>
<dbReference type="InParanoid" id="A0A251RVQ7"/>
<dbReference type="AlphaFoldDB" id="A0A251RVQ7"/>
<evidence type="ECO:0000313" key="1">
    <source>
        <dbReference type="EMBL" id="KAF5757957.1"/>
    </source>
</evidence>
<evidence type="ECO:0000313" key="3">
    <source>
        <dbReference type="Proteomes" id="UP000215914"/>
    </source>
</evidence>
<proteinExistence type="predicted"/>
<organism evidence="2 3">
    <name type="scientific">Helianthus annuus</name>
    <name type="common">Common sunflower</name>
    <dbReference type="NCBI Taxonomy" id="4232"/>
    <lineage>
        <taxon>Eukaryota</taxon>
        <taxon>Viridiplantae</taxon>
        <taxon>Streptophyta</taxon>
        <taxon>Embryophyta</taxon>
        <taxon>Tracheophyta</taxon>
        <taxon>Spermatophyta</taxon>
        <taxon>Magnoliopsida</taxon>
        <taxon>eudicotyledons</taxon>
        <taxon>Gunneridae</taxon>
        <taxon>Pentapetalae</taxon>
        <taxon>asterids</taxon>
        <taxon>campanulids</taxon>
        <taxon>Asterales</taxon>
        <taxon>Asteraceae</taxon>
        <taxon>Asteroideae</taxon>
        <taxon>Heliantheae alliance</taxon>
        <taxon>Heliantheae</taxon>
        <taxon>Helianthus</taxon>
    </lineage>
</organism>
<dbReference type="Proteomes" id="UP000215914">
    <property type="component" value="Chromosome 16"/>
</dbReference>
<dbReference type="EMBL" id="MNCJ02000331">
    <property type="protein sequence ID" value="KAF5757957.1"/>
    <property type="molecule type" value="Genomic_DNA"/>
</dbReference>
<reference evidence="1 3" key="1">
    <citation type="journal article" date="2017" name="Nature">
        <title>The sunflower genome provides insights into oil metabolism, flowering and Asterid evolution.</title>
        <authorList>
            <person name="Badouin H."/>
            <person name="Gouzy J."/>
            <person name="Grassa C.J."/>
            <person name="Murat F."/>
            <person name="Staton S.E."/>
            <person name="Cottret L."/>
            <person name="Lelandais-Briere C."/>
            <person name="Owens G.L."/>
            <person name="Carrere S."/>
            <person name="Mayjonade B."/>
            <person name="Legrand L."/>
            <person name="Gill N."/>
            <person name="Kane N.C."/>
            <person name="Bowers J.E."/>
            <person name="Hubner S."/>
            <person name="Bellec A."/>
            <person name="Berard A."/>
            <person name="Berges H."/>
            <person name="Blanchet N."/>
            <person name="Boniface M.C."/>
            <person name="Brunel D."/>
            <person name="Catrice O."/>
            <person name="Chaidir N."/>
            <person name="Claudel C."/>
            <person name="Donnadieu C."/>
            <person name="Faraut T."/>
            <person name="Fievet G."/>
            <person name="Helmstetter N."/>
            <person name="King M."/>
            <person name="Knapp S.J."/>
            <person name="Lai Z."/>
            <person name="Le Paslier M.C."/>
            <person name="Lippi Y."/>
            <person name="Lorenzon L."/>
            <person name="Mandel J.R."/>
            <person name="Marage G."/>
            <person name="Marchand G."/>
            <person name="Marquand E."/>
            <person name="Bret-Mestries E."/>
            <person name="Morien E."/>
            <person name="Nambeesan S."/>
            <person name="Nguyen T."/>
            <person name="Pegot-Espagnet P."/>
            <person name="Pouilly N."/>
            <person name="Raftis F."/>
            <person name="Sallet E."/>
            <person name="Schiex T."/>
            <person name="Thomas J."/>
            <person name="Vandecasteele C."/>
            <person name="Vares D."/>
            <person name="Vear F."/>
            <person name="Vautrin S."/>
            <person name="Crespi M."/>
            <person name="Mangin B."/>
            <person name="Burke J.M."/>
            <person name="Salse J."/>
            <person name="Munos S."/>
            <person name="Vincourt P."/>
            <person name="Rieseberg L.H."/>
            <person name="Langlade N.B."/>
        </authorList>
    </citation>
    <scope>NUCLEOTIDE SEQUENCE [LARGE SCALE GENOMIC DNA]</scope>
    <source>
        <strain evidence="3">cv. SF193</strain>
        <tissue evidence="1">Leaves</tissue>
    </source>
</reference>
<keyword evidence="3" id="KW-1185">Reference proteome</keyword>
<reference evidence="2" key="2">
    <citation type="submission" date="2017-02" db="EMBL/GenBank/DDBJ databases">
        <title>Sunflower complete genome.</title>
        <authorList>
            <person name="Langlade N."/>
            <person name="Munos S."/>
        </authorList>
    </citation>
    <scope>NUCLEOTIDE SEQUENCE [LARGE SCALE GENOMIC DNA]</scope>
    <source>
        <tissue evidence="2">Leaves</tissue>
    </source>
</reference>
<gene>
    <name evidence="2" type="ORF">HannXRQ_Chr16g0498471</name>
    <name evidence="1" type="ORF">HanXRQr2_Chr16g0723851</name>
</gene>
<name>A0A251RVQ7_HELAN</name>
<reference evidence="1" key="3">
    <citation type="submission" date="2020-06" db="EMBL/GenBank/DDBJ databases">
        <title>Helianthus annuus Genome sequencing and assembly Release 2.</title>
        <authorList>
            <person name="Gouzy J."/>
            <person name="Langlade N."/>
            <person name="Munos S."/>
        </authorList>
    </citation>
    <scope>NUCLEOTIDE SEQUENCE</scope>
    <source>
        <tissue evidence="1">Leaves</tissue>
    </source>
</reference>
<protein>
    <submittedName>
        <fullName evidence="2">Uncharacterized protein</fullName>
    </submittedName>
</protein>
<sequence>MSFGRFTLYHSLSSQIEAIRLIDSTVLTCHSARNRVDLYRLVVDEHINTTRVCSSRRSMFAGICICV</sequence>
<accession>A0A251RVQ7</accession>
<dbReference type="Gramene" id="mRNA:HanXRQr2_Chr16g0723851">
    <property type="protein sequence ID" value="mRNA:HanXRQr2_Chr16g0723851"/>
    <property type="gene ID" value="HanXRQr2_Chr16g0723851"/>
</dbReference>
<evidence type="ECO:0000313" key="2">
    <source>
        <dbReference type="EMBL" id="OTF90332.1"/>
    </source>
</evidence>